<dbReference type="RefSeq" id="WP_189459448.1">
    <property type="nucleotide sequence ID" value="NZ_BMYO01000003.1"/>
</dbReference>
<dbReference type="Proteomes" id="UP000604737">
    <property type="component" value="Unassembled WGS sequence"/>
</dbReference>
<keyword evidence="1" id="KW-1133">Transmembrane helix</keyword>
<gene>
    <name evidence="2" type="ORF">GCM10007350_13810</name>
</gene>
<evidence type="ECO:0000256" key="1">
    <source>
        <dbReference type="SAM" id="Phobius"/>
    </source>
</evidence>
<sequence length="105" mass="11799">MTPQTWNRIGIVVAGLAFGYIFYGIGLVMIGLGHMNPRPPRYFRELSWTLQVLPLSASAIGWLCWLFTSKRKWLWLAVLAAAWVALSIPALQAALPYLPPGPYRE</sequence>
<feature type="transmembrane region" description="Helical" evidence="1">
    <location>
        <begin position="46"/>
        <end position="67"/>
    </location>
</feature>
<comment type="caution">
    <text evidence="2">The sequence shown here is derived from an EMBL/GenBank/DDBJ whole genome shotgun (WGS) entry which is preliminary data.</text>
</comment>
<feature type="transmembrane region" description="Helical" evidence="1">
    <location>
        <begin position="74"/>
        <end position="95"/>
    </location>
</feature>
<evidence type="ECO:0000313" key="3">
    <source>
        <dbReference type="Proteomes" id="UP000604737"/>
    </source>
</evidence>
<proteinExistence type="predicted"/>
<feature type="transmembrane region" description="Helical" evidence="1">
    <location>
        <begin position="12"/>
        <end position="34"/>
    </location>
</feature>
<evidence type="ECO:0000313" key="2">
    <source>
        <dbReference type="EMBL" id="GHD60569.1"/>
    </source>
</evidence>
<keyword evidence="1" id="KW-0472">Membrane</keyword>
<keyword evidence="3" id="KW-1185">Reference proteome</keyword>
<organism evidence="2 3">
    <name type="scientific">Jeongeupia chitinilytica</name>
    <dbReference type="NCBI Taxonomy" id="1041641"/>
    <lineage>
        <taxon>Bacteria</taxon>
        <taxon>Pseudomonadati</taxon>
        <taxon>Pseudomonadota</taxon>
        <taxon>Betaproteobacteria</taxon>
        <taxon>Neisseriales</taxon>
        <taxon>Chitinibacteraceae</taxon>
        <taxon>Jeongeupia</taxon>
    </lineage>
</organism>
<name>A0ABQ3H1Q1_9NEIS</name>
<evidence type="ECO:0008006" key="4">
    <source>
        <dbReference type="Google" id="ProtNLM"/>
    </source>
</evidence>
<keyword evidence="1" id="KW-0812">Transmembrane</keyword>
<protein>
    <recommendedName>
        <fullName evidence="4">Transmembrane protein</fullName>
    </recommendedName>
</protein>
<accession>A0ABQ3H1Q1</accession>
<reference evidence="3" key="1">
    <citation type="journal article" date="2019" name="Int. J. Syst. Evol. Microbiol.">
        <title>The Global Catalogue of Microorganisms (GCM) 10K type strain sequencing project: providing services to taxonomists for standard genome sequencing and annotation.</title>
        <authorList>
            <consortium name="The Broad Institute Genomics Platform"/>
            <consortium name="The Broad Institute Genome Sequencing Center for Infectious Disease"/>
            <person name="Wu L."/>
            <person name="Ma J."/>
        </authorList>
    </citation>
    <scope>NUCLEOTIDE SEQUENCE [LARGE SCALE GENOMIC DNA]</scope>
    <source>
        <strain evidence="3">KCTC 23701</strain>
    </source>
</reference>
<dbReference type="EMBL" id="BMYO01000003">
    <property type="protein sequence ID" value="GHD60569.1"/>
    <property type="molecule type" value="Genomic_DNA"/>
</dbReference>